<dbReference type="Gene3D" id="1.10.3210.10">
    <property type="entry name" value="Hypothetical protein af1432"/>
    <property type="match status" value="1"/>
</dbReference>
<sequence>MTKEAWDELMGAFGIGEADQMYEQFIRAYSEEHRFYHTLEHIEFMLKVLHRNRHSALYPKEVELAIIFHDIIYDVNSKTNELQSAELAKEFLSSKDVDEEVVSRVFELIVSTQHDSHLLDKDQQLLSDSDLAILGESPEKFDQYEAAIRQEYSHVPDDQYRVGRLKVLNSFLRKPQIYHHQYFREVYEEKARENLRRSIEGLDKI</sequence>
<organism evidence="1 2">
    <name type="scientific">Lentisphaera araneosa HTCC2155</name>
    <dbReference type="NCBI Taxonomy" id="313628"/>
    <lineage>
        <taxon>Bacteria</taxon>
        <taxon>Pseudomonadati</taxon>
        <taxon>Lentisphaerota</taxon>
        <taxon>Lentisphaeria</taxon>
        <taxon>Lentisphaerales</taxon>
        <taxon>Lentisphaeraceae</taxon>
        <taxon>Lentisphaera</taxon>
    </lineage>
</organism>
<dbReference type="RefSeq" id="WP_007278379.1">
    <property type="nucleotide sequence ID" value="NZ_ABCK01000007.1"/>
</dbReference>
<evidence type="ECO:0000313" key="1">
    <source>
        <dbReference type="EMBL" id="EDM27865.1"/>
    </source>
</evidence>
<name>A6DKG7_9BACT</name>
<dbReference type="PANTHER" id="PTHR21174">
    <property type="match status" value="1"/>
</dbReference>
<dbReference type="Proteomes" id="UP000004947">
    <property type="component" value="Unassembled WGS sequence"/>
</dbReference>
<reference evidence="1 2" key="1">
    <citation type="journal article" date="2010" name="J. Bacteriol.">
        <title>Genome sequence of Lentisphaera araneosa HTCC2155T, the type species of the order Lentisphaerales in the phylum Lentisphaerae.</title>
        <authorList>
            <person name="Thrash J.C."/>
            <person name="Cho J.C."/>
            <person name="Vergin K.L."/>
            <person name="Morris R.M."/>
            <person name="Giovannoni S.J."/>
        </authorList>
    </citation>
    <scope>NUCLEOTIDE SEQUENCE [LARGE SCALE GENOMIC DNA]</scope>
    <source>
        <strain evidence="1 2">HTCC2155</strain>
    </source>
</reference>
<gene>
    <name evidence="1" type="ORF">LNTAR_00650</name>
</gene>
<dbReference type="SUPFAM" id="SSF109604">
    <property type="entry name" value="HD-domain/PDEase-like"/>
    <property type="match status" value="1"/>
</dbReference>
<dbReference type="STRING" id="313628.LNTAR_00650"/>
<dbReference type="eggNOG" id="COG4339">
    <property type="taxonomic scope" value="Bacteria"/>
</dbReference>
<evidence type="ECO:0000313" key="2">
    <source>
        <dbReference type="Proteomes" id="UP000004947"/>
    </source>
</evidence>
<accession>A6DKG7</accession>
<proteinExistence type="predicted"/>
<evidence type="ECO:0008006" key="3">
    <source>
        <dbReference type="Google" id="ProtNLM"/>
    </source>
</evidence>
<dbReference type="PANTHER" id="PTHR21174:SF0">
    <property type="entry name" value="HD PHOSPHOHYDROLASE FAMILY PROTEIN-RELATED"/>
    <property type="match status" value="1"/>
</dbReference>
<dbReference type="EMBL" id="ABCK01000007">
    <property type="protein sequence ID" value="EDM27865.1"/>
    <property type="molecule type" value="Genomic_DNA"/>
</dbReference>
<dbReference type="AlphaFoldDB" id="A6DKG7"/>
<protein>
    <recommendedName>
        <fullName evidence="3">N-methyl-D-aspartate receptor NMDAR2C subunit</fullName>
    </recommendedName>
</protein>
<dbReference type="OrthoDB" id="9808993at2"/>
<comment type="caution">
    <text evidence="1">The sequence shown here is derived from an EMBL/GenBank/DDBJ whole genome shotgun (WGS) entry which is preliminary data.</text>
</comment>
<dbReference type="InterPro" id="IPR009218">
    <property type="entry name" value="HD_phosphohydro"/>
</dbReference>
<dbReference type="PIRSF" id="PIRSF035170">
    <property type="entry name" value="HD_phosphohydro"/>
    <property type="match status" value="1"/>
</dbReference>
<keyword evidence="2" id="KW-1185">Reference proteome</keyword>